<protein>
    <submittedName>
        <fullName evidence="2">Uncharacterized protein</fullName>
    </submittedName>
</protein>
<feature type="compositionally biased region" description="Low complexity" evidence="1">
    <location>
        <begin position="30"/>
        <end position="42"/>
    </location>
</feature>
<evidence type="ECO:0000313" key="2">
    <source>
        <dbReference type="EnsemblMetazoa" id="ACOM029918-PA.1"/>
    </source>
</evidence>
<feature type="compositionally biased region" description="Pro residues" evidence="1">
    <location>
        <begin position="333"/>
        <end position="342"/>
    </location>
</feature>
<reference evidence="2" key="1">
    <citation type="submission" date="2022-08" db="UniProtKB">
        <authorList>
            <consortium name="EnsemblMetazoa"/>
        </authorList>
    </citation>
    <scope>IDENTIFICATION</scope>
</reference>
<dbReference type="EnsemblMetazoa" id="ACOM029918-RA">
    <property type="protein sequence ID" value="ACOM029918-PA.1"/>
    <property type="gene ID" value="ACOM029918"/>
</dbReference>
<dbReference type="AlphaFoldDB" id="A0A8W7PDG9"/>
<feature type="region of interest" description="Disordered" evidence="1">
    <location>
        <begin position="1"/>
        <end position="67"/>
    </location>
</feature>
<proteinExistence type="predicted"/>
<accession>A0A8W7PDG9</accession>
<feature type="region of interest" description="Disordered" evidence="1">
    <location>
        <begin position="327"/>
        <end position="346"/>
    </location>
</feature>
<feature type="compositionally biased region" description="Pro residues" evidence="1">
    <location>
        <begin position="1"/>
        <end position="22"/>
    </location>
</feature>
<dbReference type="Proteomes" id="UP000075882">
    <property type="component" value="Unassembled WGS sequence"/>
</dbReference>
<name>A0A8W7PDG9_ANOCL</name>
<organism evidence="2">
    <name type="scientific">Anopheles coluzzii</name>
    <name type="common">African malaria mosquito</name>
    <dbReference type="NCBI Taxonomy" id="1518534"/>
    <lineage>
        <taxon>Eukaryota</taxon>
        <taxon>Metazoa</taxon>
        <taxon>Ecdysozoa</taxon>
        <taxon>Arthropoda</taxon>
        <taxon>Hexapoda</taxon>
        <taxon>Insecta</taxon>
        <taxon>Pterygota</taxon>
        <taxon>Neoptera</taxon>
        <taxon>Endopterygota</taxon>
        <taxon>Diptera</taxon>
        <taxon>Nematocera</taxon>
        <taxon>Culicoidea</taxon>
        <taxon>Culicidae</taxon>
        <taxon>Anophelinae</taxon>
        <taxon>Anopheles</taxon>
    </lineage>
</organism>
<sequence>MSWPPLAPPLPLPFPPVAPLPPSTGEGGTADAAALEELPPVLLDDDAPPPEADRFCGAPAPVSEDRASVAPSKLLLLADEEDAPLPPPVAPGGVANDTDSPAAAARLRSAAMLLSTDEPFGGHYGGCRCHCPFVSFPSLESLEPVPLVALVTLAALPFPFPLAMMMVAIPPLLEEDDVDRAGLLELRFSDEDDPGSGEGASEMVVWEGSDAAILAAATGVSVTLSNPSRAAADASDDEADADALLRLERDDDFISWCCSWAASCRARFDSETDCVEEDDVEEVGMSDIAGPTPRLRASSSIGFLLSCSNASFKSWCSRAFFAADGDDERPHAPLDPAPPLPPAEADSACAAMPANSAWLNSGGIESCMSFDVIAAIAAAAAAACAEADAAALLLLPPLEDEEDECEEEGILPVALKAACIAAKSAGNPPALDEPRPFPLPPGDDADWEELPPDPIPPPREFCLLDCDCLEVVVEVDVPVVVPLTPGSPYGFRPPSPSGVYSKLGLGKKKGNWLLAAAAAAAAAAACCCWFLDDEPPPCCPEPPDPDVPAPSFTAEDCAADDLPRDLLPELPPLRPLQHPSAAVGSSPAAAIMAARLCASIPPPAPASPPSPARFEKRFMLFKLPSPPSPASPGMPPNGISSGLFFGSKLPSPGMLESKLAFSPARPGNCMLAAAAAAAAAAALLLLWECFFDEEDDADPDDDSAAAAFAARICFAVEPPPSEPFDDDIDAGPPGSVIDSAHLGSISYAGLSASHCVSRFSCGALLPVSRLPLILFMTATYSSPVRADTTNATGLLLYRCSLIADLLRILMIGGDRNHIRRAGRRPTHVIVHRDDALDRLVQWNVQIDAQTARVGRVRFAHRPFAMLDAVDDVADATLKCKVAEPFDDHRRIDHAGEFAHICGTRKELRKRSNRLHLGQYYLGNGLLSVNFH</sequence>
<evidence type="ECO:0000256" key="1">
    <source>
        <dbReference type="SAM" id="MobiDB-lite"/>
    </source>
</evidence>